<evidence type="ECO:0000256" key="9">
    <source>
        <dbReference type="ARBA" id="ARBA00047365"/>
    </source>
</evidence>
<dbReference type="PROSITE" id="PS01087">
    <property type="entry name" value="RADICAL_ACTIVATING"/>
    <property type="match status" value="1"/>
</dbReference>
<dbReference type="AlphaFoldDB" id="A0A151APF1"/>
<evidence type="ECO:0000256" key="2">
    <source>
        <dbReference type="ARBA" id="ARBA00009777"/>
    </source>
</evidence>
<evidence type="ECO:0000256" key="7">
    <source>
        <dbReference type="ARBA" id="ARBA00023004"/>
    </source>
</evidence>
<keyword evidence="7" id="KW-0408">Iron</keyword>
<dbReference type="PANTHER" id="PTHR30352:SF4">
    <property type="entry name" value="PYRUVATE FORMATE-LYASE 2-ACTIVATING ENZYME"/>
    <property type="match status" value="1"/>
</dbReference>
<evidence type="ECO:0000256" key="4">
    <source>
        <dbReference type="ARBA" id="ARBA00022691"/>
    </source>
</evidence>
<dbReference type="STRING" id="1121305.CLCOL_07390"/>
<feature type="domain" description="4Fe-4S ferredoxin-type" evidence="10">
    <location>
        <begin position="82"/>
        <end position="111"/>
    </location>
</feature>
<dbReference type="GO" id="GO:0046872">
    <property type="term" value="F:metal ion binding"/>
    <property type="evidence" value="ECO:0007669"/>
    <property type="project" value="UniProtKB-KW"/>
</dbReference>
<dbReference type="PIRSF" id="PIRSF000371">
    <property type="entry name" value="PFL_act_enz"/>
    <property type="match status" value="1"/>
</dbReference>
<dbReference type="Gene3D" id="3.30.70.20">
    <property type="match status" value="1"/>
</dbReference>
<comment type="similarity">
    <text evidence="2">Belongs to the organic radical-activating enzymes family.</text>
</comment>
<dbReference type="InterPro" id="IPR034457">
    <property type="entry name" value="Organic_radical-activating"/>
</dbReference>
<dbReference type="SUPFAM" id="SSF54862">
    <property type="entry name" value="4Fe-4S ferredoxins"/>
    <property type="match status" value="1"/>
</dbReference>
<dbReference type="SFLD" id="SFLDG01118">
    <property type="entry name" value="activating_enzymes__group_2"/>
    <property type="match status" value="1"/>
</dbReference>
<evidence type="ECO:0000259" key="10">
    <source>
        <dbReference type="PROSITE" id="PS51379"/>
    </source>
</evidence>
<comment type="caution">
    <text evidence="12">The sequence shown here is derived from an EMBL/GenBank/DDBJ whole genome shotgun (WGS) entry which is preliminary data.</text>
</comment>
<dbReference type="InterPro" id="IPR013785">
    <property type="entry name" value="Aldolase_TIM"/>
</dbReference>
<keyword evidence="5" id="KW-0479">Metal-binding</keyword>
<feature type="domain" description="Radical SAM core" evidence="11">
    <location>
        <begin position="23"/>
        <end position="303"/>
    </location>
</feature>
<keyword evidence="13" id="KW-1185">Reference proteome</keyword>
<dbReference type="GO" id="GO:0016491">
    <property type="term" value="F:oxidoreductase activity"/>
    <property type="evidence" value="ECO:0007669"/>
    <property type="project" value="UniProtKB-KW"/>
</dbReference>
<dbReference type="GO" id="GO:0051539">
    <property type="term" value="F:4 iron, 4 sulfur cluster binding"/>
    <property type="evidence" value="ECO:0007669"/>
    <property type="project" value="UniProtKB-KW"/>
</dbReference>
<evidence type="ECO:0000259" key="11">
    <source>
        <dbReference type="PROSITE" id="PS51918"/>
    </source>
</evidence>
<protein>
    <submittedName>
        <fullName evidence="12">4-hydroxyphenylacetate decarboxylase activating enzyme</fullName>
        <ecNumber evidence="12">1.97.1.-</ecNumber>
    </submittedName>
</protein>
<evidence type="ECO:0000313" key="13">
    <source>
        <dbReference type="Proteomes" id="UP000075374"/>
    </source>
</evidence>
<dbReference type="Proteomes" id="UP000075374">
    <property type="component" value="Unassembled WGS sequence"/>
</dbReference>
<dbReference type="RefSeq" id="WP_061857659.1">
    <property type="nucleotide sequence ID" value="NZ_LTBB01000003.1"/>
</dbReference>
<dbReference type="PANTHER" id="PTHR30352">
    <property type="entry name" value="PYRUVATE FORMATE-LYASE-ACTIVATING ENZYME"/>
    <property type="match status" value="1"/>
</dbReference>
<dbReference type="NCBIfam" id="TIGR02494">
    <property type="entry name" value="PFLE_PFLC"/>
    <property type="match status" value="1"/>
</dbReference>
<feature type="domain" description="4Fe-4S ferredoxin-type" evidence="10">
    <location>
        <begin position="54"/>
        <end position="81"/>
    </location>
</feature>
<dbReference type="InterPro" id="IPR040074">
    <property type="entry name" value="BssD/PflA/YjjW"/>
</dbReference>
<dbReference type="EC" id="1.97.1.-" evidence="12"/>
<gene>
    <name evidence="12" type="primary">hpdA</name>
    <name evidence="12" type="ORF">CLCOL_07390</name>
</gene>
<dbReference type="PROSITE" id="PS51918">
    <property type="entry name" value="RADICAL_SAM"/>
    <property type="match status" value="1"/>
</dbReference>
<evidence type="ECO:0000313" key="12">
    <source>
        <dbReference type="EMBL" id="KYH29508.1"/>
    </source>
</evidence>
<dbReference type="EMBL" id="LTBB01000003">
    <property type="protein sequence ID" value="KYH29508.1"/>
    <property type="molecule type" value="Genomic_DNA"/>
</dbReference>
<dbReference type="CDD" id="cd01335">
    <property type="entry name" value="Radical_SAM"/>
    <property type="match status" value="1"/>
</dbReference>
<dbReference type="PROSITE" id="PS51379">
    <property type="entry name" value="4FE4S_FER_2"/>
    <property type="match status" value="2"/>
</dbReference>
<evidence type="ECO:0000256" key="5">
    <source>
        <dbReference type="ARBA" id="ARBA00022723"/>
    </source>
</evidence>
<dbReference type="InterPro" id="IPR058240">
    <property type="entry name" value="rSAM_sf"/>
</dbReference>
<comment type="cofactor">
    <cofactor evidence="1">
        <name>[4Fe-4S] cluster</name>
        <dbReference type="ChEBI" id="CHEBI:49883"/>
    </cofactor>
</comment>
<organism evidence="12 13">
    <name type="scientific">Clostridium colicanis DSM 13634</name>
    <dbReference type="NCBI Taxonomy" id="1121305"/>
    <lineage>
        <taxon>Bacteria</taxon>
        <taxon>Bacillati</taxon>
        <taxon>Bacillota</taxon>
        <taxon>Clostridia</taxon>
        <taxon>Eubacteriales</taxon>
        <taxon>Clostridiaceae</taxon>
        <taxon>Clostridium</taxon>
    </lineage>
</organism>
<dbReference type="InterPro" id="IPR012839">
    <property type="entry name" value="Organic_radical_activase"/>
</dbReference>
<keyword evidence="8" id="KW-0411">Iron-sulfur</keyword>
<dbReference type="InterPro" id="IPR017896">
    <property type="entry name" value="4Fe4S_Fe-S-bd"/>
</dbReference>
<comment type="catalytic activity">
    <reaction evidence="9">
        <text>glycyl-[protein] + reduced [flavodoxin] + S-adenosyl-L-methionine = glycin-2-yl radical-[protein] + semiquinone [flavodoxin] + 5'-deoxyadenosine + L-methionine + H(+)</text>
        <dbReference type="Rhea" id="RHEA:61976"/>
        <dbReference type="Rhea" id="RHEA-COMP:10622"/>
        <dbReference type="Rhea" id="RHEA-COMP:14480"/>
        <dbReference type="Rhea" id="RHEA-COMP:15993"/>
        <dbReference type="Rhea" id="RHEA-COMP:15994"/>
        <dbReference type="ChEBI" id="CHEBI:15378"/>
        <dbReference type="ChEBI" id="CHEBI:17319"/>
        <dbReference type="ChEBI" id="CHEBI:29947"/>
        <dbReference type="ChEBI" id="CHEBI:32722"/>
        <dbReference type="ChEBI" id="CHEBI:57618"/>
        <dbReference type="ChEBI" id="CHEBI:57844"/>
        <dbReference type="ChEBI" id="CHEBI:59789"/>
        <dbReference type="ChEBI" id="CHEBI:140311"/>
    </reaction>
</comment>
<evidence type="ECO:0000256" key="8">
    <source>
        <dbReference type="ARBA" id="ARBA00023014"/>
    </source>
</evidence>
<dbReference type="InterPro" id="IPR007197">
    <property type="entry name" value="rSAM"/>
</dbReference>
<dbReference type="SFLD" id="SFLDG01066">
    <property type="entry name" value="organic_radical-activating_enz"/>
    <property type="match status" value="1"/>
</dbReference>
<proteinExistence type="inferred from homology"/>
<keyword evidence="6 12" id="KW-0560">Oxidoreductase</keyword>
<accession>A0A151APF1</accession>
<dbReference type="Gene3D" id="3.20.20.70">
    <property type="entry name" value="Aldolase class I"/>
    <property type="match status" value="1"/>
</dbReference>
<keyword evidence="3" id="KW-0004">4Fe-4S</keyword>
<evidence type="ECO:0000256" key="1">
    <source>
        <dbReference type="ARBA" id="ARBA00001966"/>
    </source>
</evidence>
<dbReference type="InterPro" id="IPR001989">
    <property type="entry name" value="Radical_activat_CS"/>
</dbReference>
<dbReference type="Pfam" id="PF00037">
    <property type="entry name" value="Fer4"/>
    <property type="match status" value="2"/>
</dbReference>
<evidence type="ECO:0000256" key="6">
    <source>
        <dbReference type="ARBA" id="ARBA00023002"/>
    </source>
</evidence>
<evidence type="ECO:0000256" key="3">
    <source>
        <dbReference type="ARBA" id="ARBA00022485"/>
    </source>
</evidence>
<name>A0A151APF1_9CLOT</name>
<dbReference type="SFLD" id="SFLDS00029">
    <property type="entry name" value="Radical_SAM"/>
    <property type="match status" value="1"/>
</dbReference>
<dbReference type="SUPFAM" id="SSF102114">
    <property type="entry name" value="Radical SAM enzymes"/>
    <property type="match status" value="1"/>
</dbReference>
<sequence>MLSHQVDFNKKGVIFDIQRYSVHDGPGIRTILFIKGCPLSCIWCSNPESQCIEPQIMFFSKNCIGCERCYEVCGKGAIDFNLPSRINKDKCVKCGKCVEVCYAEALNMTGNERTVQELLSELKKDNVHYRRSGGGITLSGGEALAQPEFTIELLKGCKASGFHTAIETTAFSNPSVLEKALPWLDLVMLDIKHMNSNKHYAYTGQSNELILNNSKLIAESGVPLIIRVPIIPTVNNDEENIRATANFAKDLKNVSEIHILPYHAFAQNKYESLGYEYNMKDLQPPTREELNNIKKIIEEYGFICKIGGID</sequence>
<keyword evidence="4" id="KW-0949">S-adenosyl-L-methionine</keyword>
<dbReference type="PATRIC" id="fig|1121305.3.peg.750"/>
<reference evidence="12 13" key="1">
    <citation type="submission" date="2016-02" db="EMBL/GenBank/DDBJ databases">
        <title>Genome sequence of Clostridium colicanis DSM 13634.</title>
        <authorList>
            <person name="Poehlein A."/>
            <person name="Daniel R."/>
        </authorList>
    </citation>
    <scope>NUCLEOTIDE SEQUENCE [LARGE SCALE GENOMIC DNA]</scope>
    <source>
        <strain evidence="12 13">DSM 13634</strain>
    </source>
</reference>
<dbReference type="Pfam" id="PF04055">
    <property type="entry name" value="Radical_SAM"/>
    <property type="match status" value="1"/>
</dbReference>